<accession>A0ABS4MJ58</accession>
<evidence type="ECO:0000313" key="1">
    <source>
        <dbReference type="EMBL" id="MBP2059721.1"/>
    </source>
</evidence>
<dbReference type="Proteomes" id="UP000756710">
    <property type="component" value="Unassembled WGS sequence"/>
</dbReference>
<comment type="caution">
    <text evidence="1">The sequence shown here is derived from an EMBL/GenBank/DDBJ whole genome shotgun (WGS) entry which is preliminary data.</text>
</comment>
<evidence type="ECO:0000313" key="2">
    <source>
        <dbReference type="Proteomes" id="UP000756710"/>
    </source>
</evidence>
<protein>
    <submittedName>
        <fullName evidence="1">Uncharacterized protein</fullName>
    </submittedName>
</protein>
<name>A0ABS4MJ58_9ACTN</name>
<organism evidence="1 2">
    <name type="scientific">Streptomyces iranensis</name>
    <dbReference type="NCBI Taxonomy" id="576784"/>
    <lineage>
        <taxon>Bacteria</taxon>
        <taxon>Bacillati</taxon>
        <taxon>Actinomycetota</taxon>
        <taxon>Actinomycetes</taxon>
        <taxon>Kitasatosporales</taxon>
        <taxon>Streptomycetaceae</taxon>
        <taxon>Streptomyces</taxon>
        <taxon>Streptomyces violaceusniger group</taxon>
    </lineage>
</organism>
<reference evidence="1 2" key="1">
    <citation type="submission" date="2021-03" db="EMBL/GenBank/DDBJ databases">
        <title>Genomic Encyclopedia of Type Strains, Phase IV (KMG-IV): sequencing the most valuable type-strain genomes for metagenomic binning, comparative biology and taxonomic classification.</title>
        <authorList>
            <person name="Goeker M."/>
        </authorList>
    </citation>
    <scope>NUCLEOTIDE SEQUENCE [LARGE SCALE GENOMIC DNA]</scope>
    <source>
        <strain evidence="1 2">DSM 41954</strain>
    </source>
</reference>
<keyword evidence="2" id="KW-1185">Reference proteome</keyword>
<gene>
    <name evidence="1" type="ORF">J2Z30_000717</name>
</gene>
<sequence length="35" mass="3927">MAPAWIRRMNHHVAAPSIKLGHILSEKIPGHKLSE</sequence>
<proteinExistence type="predicted"/>
<dbReference type="EMBL" id="JAGGLR010000001">
    <property type="protein sequence ID" value="MBP2059721.1"/>
    <property type="molecule type" value="Genomic_DNA"/>
</dbReference>